<feature type="region of interest" description="Disordered" evidence="1">
    <location>
        <begin position="37"/>
        <end position="84"/>
    </location>
</feature>
<feature type="compositionally biased region" description="Polar residues" evidence="1">
    <location>
        <begin position="64"/>
        <end position="75"/>
    </location>
</feature>
<evidence type="ECO:0000313" key="2">
    <source>
        <dbReference type="EMBL" id="KZV48278.1"/>
    </source>
</evidence>
<evidence type="ECO:0000313" key="3">
    <source>
        <dbReference type="Proteomes" id="UP000250235"/>
    </source>
</evidence>
<accession>A0A2Z7CN93</accession>
<evidence type="ECO:0000256" key="1">
    <source>
        <dbReference type="SAM" id="MobiDB-lite"/>
    </source>
</evidence>
<organism evidence="2 3">
    <name type="scientific">Dorcoceras hygrometricum</name>
    <dbReference type="NCBI Taxonomy" id="472368"/>
    <lineage>
        <taxon>Eukaryota</taxon>
        <taxon>Viridiplantae</taxon>
        <taxon>Streptophyta</taxon>
        <taxon>Embryophyta</taxon>
        <taxon>Tracheophyta</taxon>
        <taxon>Spermatophyta</taxon>
        <taxon>Magnoliopsida</taxon>
        <taxon>eudicotyledons</taxon>
        <taxon>Gunneridae</taxon>
        <taxon>Pentapetalae</taxon>
        <taxon>asterids</taxon>
        <taxon>lamiids</taxon>
        <taxon>Lamiales</taxon>
        <taxon>Gesneriaceae</taxon>
        <taxon>Didymocarpoideae</taxon>
        <taxon>Trichosporeae</taxon>
        <taxon>Loxocarpinae</taxon>
        <taxon>Dorcoceras</taxon>
    </lineage>
</organism>
<keyword evidence="2" id="KW-0808">Transferase</keyword>
<sequence length="147" mass="15430">MAAAHVAARNSAPQRREACATSAHLGRSRRHEWHDIAAPARGGDVQRYATSGATSHHQRAEETPNVQSRGATSAHASAVDRATVAREAAHRAAVMRDKRAAACEAAHTTRPSCATRAHGIARLARGGSPPCAAAPRLISSKNLIDPI</sequence>
<dbReference type="EMBL" id="KQ993979">
    <property type="protein sequence ID" value="KZV48278.1"/>
    <property type="molecule type" value="Genomic_DNA"/>
</dbReference>
<proteinExistence type="predicted"/>
<dbReference type="GO" id="GO:0008168">
    <property type="term" value="F:methyltransferase activity"/>
    <property type="evidence" value="ECO:0007669"/>
    <property type="project" value="UniProtKB-KW"/>
</dbReference>
<dbReference type="GO" id="GO:0032259">
    <property type="term" value="P:methylation"/>
    <property type="evidence" value="ECO:0007669"/>
    <property type="project" value="UniProtKB-KW"/>
</dbReference>
<keyword evidence="3" id="KW-1185">Reference proteome</keyword>
<protein>
    <submittedName>
        <fullName evidence="2">Putative histone-lysine N-methyltransferase ATXR3-like</fullName>
    </submittedName>
</protein>
<dbReference type="AlphaFoldDB" id="A0A2Z7CN93"/>
<dbReference type="Proteomes" id="UP000250235">
    <property type="component" value="Unassembled WGS sequence"/>
</dbReference>
<gene>
    <name evidence="2" type="ORF">F511_41960</name>
</gene>
<name>A0A2Z7CN93_9LAMI</name>
<reference evidence="2 3" key="1">
    <citation type="journal article" date="2015" name="Proc. Natl. Acad. Sci. U.S.A.">
        <title>The resurrection genome of Boea hygrometrica: A blueprint for survival of dehydration.</title>
        <authorList>
            <person name="Xiao L."/>
            <person name="Yang G."/>
            <person name="Zhang L."/>
            <person name="Yang X."/>
            <person name="Zhao S."/>
            <person name="Ji Z."/>
            <person name="Zhou Q."/>
            <person name="Hu M."/>
            <person name="Wang Y."/>
            <person name="Chen M."/>
            <person name="Xu Y."/>
            <person name="Jin H."/>
            <person name="Xiao X."/>
            <person name="Hu G."/>
            <person name="Bao F."/>
            <person name="Hu Y."/>
            <person name="Wan P."/>
            <person name="Li L."/>
            <person name="Deng X."/>
            <person name="Kuang T."/>
            <person name="Xiang C."/>
            <person name="Zhu J.K."/>
            <person name="Oliver M.J."/>
            <person name="He Y."/>
        </authorList>
    </citation>
    <scope>NUCLEOTIDE SEQUENCE [LARGE SCALE GENOMIC DNA]</scope>
    <source>
        <strain evidence="3">cv. XS01</strain>
    </source>
</reference>
<keyword evidence="2" id="KW-0489">Methyltransferase</keyword>